<accession>A0A2H4UVA1</accession>
<protein>
    <submittedName>
        <fullName evidence="1">RING-finger domain-containing protein</fullName>
    </submittedName>
</protein>
<evidence type="ECO:0000313" key="2">
    <source>
        <dbReference type="Proteomes" id="UP000240325"/>
    </source>
</evidence>
<gene>
    <name evidence="1" type="ORF">BMW23_0807</name>
</gene>
<organism evidence="1">
    <name type="scientific">Bodo saltans virus</name>
    <dbReference type="NCBI Taxonomy" id="2024608"/>
    <lineage>
        <taxon>Viruses</taxon>
        <taxon>Varidnaviria</taxon>
        <taxon>Bamfordvirae</taxon>
        <taxon>Nucleocytoviricota</taxon>
        <taxon>Megaviricetes</taxon>
        <taxon>Imitervirales</taxon>
        <taxon>Mimiviridae</taxon>
        <taxon>Klosneuvirinae</taxon>
        <taxon>Theiavirus</taxon>
        <taxon>Theiavirus salishense</taxon>
    </lineage>
</organism>
<reference evidence="1" key="1">
    <citation type="journal article" date="2017" name="Elife">
        <title>The kinetoplastid-infecting Bodo saltans virus (BsV), a window into the most abundant giant viruses in the sea.</title>
        <authorList>
            <person name="Deeg C.M."/>
            <person name="Chow C.-E.T."/>
            <person name="Suttle C.A."/>
        </authorList>
    </citation>
    <scope>NUCLEOTIDE SEQUENCE</scope>
    <source>
        <strain evidence="1">NG1</strain>
    </source>
</reference>
<proteinExistence type="predicted"/>
<sequence length="192" mass="22539">MYTIQIMKQENIIINCPICRTENNIIIENDKIIPTIESTCIICFDNNANILMPVCKHSNFCDKCCIGISQKKSHNYYIDNLQENIPLPSEMINIIMINNDWIYNFRYDGTMNNIINNAREIFNKINKNNIFLCTYSGMGCYSFARRKNYDDDIETFFMHSDAWGQYGFQSSNIEEMNNFIIGYDIVKANEYN</sequence>
<evidence type="ECO:0000313" key="1">
    <source>
        <dbReference type="EMBL" id="ATZ80853.1"/>
    </source>
</evidence>
<dbReference type="EMBL" id="MF782455">
    <property type="protein sequence ID" value="ATZ80853.1"/>
    <property type="molecule type" value="Genomic_DNA"/>
</dbReference>
<keyword evidence="2" id="KW-1185">Reference proteome</keyword>
<dbReference type="InterPro" id="IPR013083">
    <property type="entry name" value="Znf_RING/FYVE/PHD"/>
</dbReference>
<name>A0A2H4UVA1_9VIRU</name>
<dbReference type="Proteomes" id="UP000240325">
    <property type="component" value="Segment"/>
</dbReference>
<dbReference type="Gene3D" id="3.30.40.10">
    <property type="entry name" value="Zinc/RING finger domain, C3HC4 (zinc finger)"/>
    <property type="match status" value="1"/>
</dbReference>